<organism evidence="1 2">
    <name type="scientific">Irpex rosettiformis</name>
    <dbReference type="NCBI Taxonomy" id="378272"/>
    <lineage>
        <taxon>Eukaryota</taxon>
        <taxon>Fungi</taxon>
        <taxon>Dikarya</taxon>
        <taxon>Basidiomycota</taxon>
        <taxon>Agaricomycotina</taxon>
        <taxon>Agaricomycetes</taxon>
        <taxon>Polyporales</taxon>
        <taxon>Irpicaceae</taxon>
        <taxon>Irpex</taxon>
    </lineage>
</organism>
<name>A0ACB8TQF8_9APHY</name>
<sequence length="612" mass="66833">MPDDYSDDDFYGSDDDGRNSVPIGSMRALALAPTDVTRRSAAGGRSISSQQPLNTVAVPSGMVSTSSLTQEEILARVIALEKALYKSQRECDALKTRNTELEENCMTMHNDKRRKRQDKESGVSNMQLQTEKSPQEVRITIAGKKFAVLCSPWLSQHFPDQLTAECPDVNPLDFHQRYHDDESEELALIAEAWGIIGAEPVLLPGLRSGLDPELIEKFSTAVSYEKSKFVNASTQNIHLIFEDLQLPLSTFKTLQARRNYAALRALGPEDADDVYCRVLFPLRLRSSPSLEEAGHLLFRSERIIMVLQGALFGVSAVGSNTTRRAGNVKANIWRVKEATPGMIAFAATVLVFLTSGDEYFKPPDKGVPVTWDYARFFETYLKMLIKNLHSAVVQELFRWINKEVFGHAGGSDFQSAESSQPDTHTAVRNRAIAAAFGSAPSSTDPTPSPHTASLSHDADTIPHDPVSAATQAFVSSDCTIPIVPSCRATYQSPAPAPFTSTTPSSAHTSPITTDTHRIPDQLTAASPQETLSPSPLLVPASSLDASVTPSAPAAKAKKKRGSGTTIRERTRASTRINSPDTEACYLTCAMVLHLLPNLFVVDQAPYAYMTYI</sequence>
<reference evidence="1" key="1">
    <citation type="journal article" date="2021" name="Environ. Microbiol.">
        <title>Gene family expansions and transcriptome signatures uncover fungal adaptations to wood decay.</title>
        <authorList>
            <person name="Hage H."/>
            <person name="Miyauchi S."/>
            <person name="Viragh M."/>
            <person name="Drula E."/>
            <person name="Min B."/>
            <person name="Chaduli D."/>
            <person name="Navarro D."/>
            <person name="Favel A."/>
            <person name="Norest M."/>
            <person name="Lesage-Meessen L."/>
            <person name="Balint B."/>
            <person name="Merenyi Z."/>
            <person name="de Eugenio L."/>
            <person name="Morin E."/>
            <person name="Martinez A.T."/>
            <person name="Baldrian P."/>
            <person name="Stursova M."/>
            <person name="Martinez M.J."/>
            <person name="Novotny C."/>
            <person name="Magnuson J.K."/>
            <person name="Spatafora J.W."/>
            <person name="Maurice S."/>
            <person name="Pangilinan J."/>
            <person name="Andreopoulos W."/>
            <person name="LaButti K."/>
            <person name="Hundley H."/>
            <person name="Na H."/>
            <person name="Kuo A."/>
            <person name="Barry K."/>
            <person name="Lipzen A."/>
            <person name="Henrissat B."/>
            <person name="Riley R."/>
            <person name="Ahrendt S."/>
            <person name="Nagy L.G."/>
            <person name="Grigoriev I.V."/>
            <person name="Martin F."/>
            <person name="Rosso M.N."/>
        </authorList>
    </citation>
    <scope>NUCLEOTIDE SEQUENCE</scope>
    <source>
        <strain evidence="1">CBS 384.51</strain>
    </source>
</reference>
<comment type="caution">
    <text evidence="1">The sequence shown here is derived from an EMBL/GenBank/DDBJ whole genome shotgun (WGS) entry which is preliminary data.</text>
</comment>
<evidence type="ECO:0000313" key="1">
    <source>
        <dbReference type="EMBL" id="KAI0084276.1"/>
    </source>
</evidence>
<dbReference type="EMBL" id="MU274945">
    <property type="protein sequence ID" value="KAI0084276.1"/>
    <property type="molecule type" value="Genomic_DNA"/>
</dbReference>
<accession>A0ACB8TQF8</accession>
<gene>
    <name evidence="1" type="ORF">BDY19DRAFT_997873</name>
</gene>
<dbReference type="Proteomes" id="UP001055072">
    <property type="component" value="Unassembled WGS sequence"/>
</dbReference>
<protein>
    <submittedName>
        <fullName evidence="1">Uncharacterized protein</fullName>
    </submittedName>
</protein>
<keyword evidence="2" id="KW-1185">Reference proteome</keyword>
<proteinExistence type="predicted"/>
<evidence type="ECO:0000313" key="2">
    <source>
        <dbReference type="Proteomes" id="UP001055072"/>
    </source>
</evidence>